<dbReference type="EMBL" id="CALLCH030000012">
    <property type="protein sequence ID" value="CAI4215159.1"/>
    <property type="molecule type" value="Genomic_DNA"/>
</dbReference>
<dbReference type="PROSITE" id="PS50866">
    <property type="entry name" value="GOLD"/>
    <property type="match status" value="1"/>
</dbReference>
<comment type="similarity">
    <text evidence="4">Belongs to the SDHAF2 family.</text>
</comment>
<dbReference type="InterPro" id="IPR036714">
    <property type="entry name" value="SDH_sf"/>
</dbReference>
<dbReference type="OrthoDB" id="759142at2759"/>
<dbReference type="SUPFAM" id="SSF109910">
    <property type="entry name" value="YgfY-like"/>
    <property type="match status" value="1"/>
</dbReference>
<dbReference type="GO" id="GO:0005759">
    <property type="term" value="C:mitochondrial matrix"/>
    <property type="evidence" value="ECO:0007669"/>
    <property type="project" value="UniProtKB-SubCell"/>
</dbReference>
<feature type="domain" description="GOLD" evidence="8">
    <location>
        <begin position="38"/>
        <end position="127"/>
    </location>
</feature>
<keyword evidence="6" id="KW-1133">Transmembrane helix</keyword>
<keyword evidence="7" id="KW-0732">Signal</keyword>
<feature type="compositionally biased region" description="Gly residues" evidence="5">
    <location>
        <begin position="410"/>
        <end position="419"/>
    </location>
</feature>
<accession>A0A9P1H4H4</accession>
<dbReference type="InterPro" id="IPR005631">
    <property type="entry name" value="SDH"/>
</dbReference>
<name>A0A9P1H4H4_9PEZI</name>
<reference evidence="9" key="1">
    <citation type="submission" date="2022-11" db="EMBL/GenBank/DDBJ databases">
        <authorList>
            <person name="Scott C."/>
            <person name="Bruce N."/>
        </authorList>
    </citation>
    <scope>NUCLEOTIDE SEQUENCE</scope>
</reference>
<dbReference type="AlphaFoldDB" id="A0A9P1H4H4"/>
<gene>
    <name evidence="9" type="ORF">PPNO1_LOCUS4880</name>
</gene>
<comment type="function">
    <text evidence="4">Plays an essential role in the assembly of succinate dehydrogenase (SDH), an enzyme complex (also referred to as respiratory complex II) that is a component of both the tricarboxylic acid (TCA) cycle and the mitochondrial electron transport chain, and which couples the oxidation of succinate to fumarate with the reduction of ubiquinone (coenzyme Q) to ubiquinol. Required for flavinylation (covalent attachment of FAD) of the flavoprotein subunit of the SDH catalytic dimer.</text>
</comment>
<dbReference type="GO" id="GO:0006099">
    <property type="term" value="P:tricarboxylic acid cycle"/>
    <property type="evidence" value="ECO:0007669"/>
    <property type="project" value="TreeGrafter"/>
</dbReference>
<sequence length="433" mass="48743">MAQRTSLLRFFCSLLLLATFGNALKFELEARKAGDVRERCVRNFVGRDTLIVVTAIVSGNKGDGQQVNIQIRDLVGNEYGRPKDVAGEKRIVFTSLADAAFDICFENIQTAKNGQRLSRDIELDVDIGADAKDWAAIQASEKLKPMETELRRIEELIGEIVKEMDYLRNREQKLRDTNESTNARVRTFGIGTTALLIGLWAWQIFYLRAYFRMAASVRTLQRFARRSLPSPLTTRRLAFSTTACARTIENPREQYRAFQRQGEADETLRRRLIYQSRYRGTLESDLLMSTFAADHLPTMNRAQLEEYDQFLLEEDWDIYYWATQDPKDLASLASRGEAATSPSSSSAASTPAGQPAATEDSYKREPVPGEWARIAGNFEAGYRPVPERWRDTELLRKLRQHVLDKSAGADGNGGGGGGMSARPLLFGKGTEKD</sequence>
<feature type="signal peptide" evidence="7">
    <location>
        <begin position="1"/>
        <end position="23"/>
    </location>
</feature>
<evidence type="ECO:0000256" key="3">
    <source>
        <dbReference type="ARBA" id="ARBA00023186"/>
    </source>
</evidence>
<keyword evidence="6" id="KW-0812">Transmembrane</keyword>
<keyword evidence="10" id="KW-1185">Reference proteome</keyword>
<comment type="subunit">
    <text evidence="4">Interacts with the flavoprotein subunit within the SDH catalytic dimer.</text>
</comment>
<evidence type="ECO:0000256" key="7">
    <source>
        <dbReference type="SAM" id="SignalP"/>
    </source>
</evidence>
<evidence type="ECO:0000313" key="9">
    <source>
        <dbReference type="EMBL" id="CAI4215159.1"/>
    </source>
</evidence>
<dbReference type="Gene3D" id="1.10.150.250">
    <property type="entry name" value="Flavinator of succinate dehydrogenase"/>
    <property type="match status" value="1"/>
</dbReference>
<dbReference type="Proteomes" id="UP000838763">
    <property type="component" value="Unassembled WGS sequence"/>
</dbReference>
<evidence type="ECO:0000256" key="6">
    <source>
        <dbReference type="SAM" id="Phobius"/>
    </source>
</evidence>
<dbReference type="InterPro" id="IPR028882">
    <property type="entry name" value="SDHAF2"/>
</dbReference>
<feature type="transmembrane region" description="Helical" evidence="6">
    <location>
        <begin position="188"/>
        <end position="211"/>
    </location>
</feature>
<organism evidence="9 10">
    <name type="scientific">Parascedosporium putredinis</name>
    <dbReference type="NCBI Taxonomy" id="1442378"/>
    <lineage>
        <taxon>Eukaryota</taxon>
        <taxon>Fungi</taxon>
        <taxon>Dikarya</taxon>
        <taxon>Ascomycota</taxon>
        <taxon>Pezizomycotina</taxon>
        <taxon>Sordariomycetes</taxon>
        <taxon>Hypocreomycetidae</taxon>
        <taxon>Microascales</taxon>
        <taxon>Microascaceae</taxon>
        <taxon>Parascedosporium</taxon>
    </lineage>
</organism>
<keyword evidence="3 4" id="KW-0143">Chaperone</keyword>
<keyword evidence="6" id="KW-0472">Membrane</keyword>
<dbReference type="GO" id="GO:0006121">
    <property type="term" value="P:mitochondrial electron transport, succinate to ubiquinone"/>
    <property type="evidence" value="ECO:0007669"/>
    <property type="project" value="UniProtKB-UniRule"/>
</dbReference>
<dbReference type="InterPro" id="IPR009038">
    <property type="entry name" value="GOLD_dom"/>
</dbReference>
<proteinExistence type="inferred from homology"/>
<feature type="region of interest" description="Disordered" evidence="5">
    <location>
        <begin position="405"/>
        <end position="433"/>
    </location>
</feature>
<dbReference type="SMART" id="SM01190">
    <property type="entry name" value="EMP24_GP25L"/>
    <property type="match status" value="1"/>
</dbReference>
<dbReference type="PANTHER" id="PTHR12469:SF2">
    <property type="entry name" value="SUCCINATE DEHYDROGENASE ASSEMBLY FACTOR 2, MITOCHONDRIAL"/>
    <property type="match status" value="1"/>
</dbReference>
<evidence type="ECO:0000256" key="4">
    <source>
        <dbReference type="HAMAP-Rule" id="MF_03057"/>
    </source>
</evidence>
<dbReference type="GO" id="GO:0034553">
    <property type="term" value="P:mitochondrial respiratory chain complex II assembly"/>
    <property type="evidence" value="ECO:0007669"/>
    <property type="project" value="TreeGrafter"/>
</dbReference>
<dbReference type="PANTHER" id="PTHR12469">
    <property type="entry name" value="PROTEIN EMI5 HOMOLOG, MITOCHONDRIAL"/>
    <property type="match status" value="1"/>
</dbReference>
<dbReference type="FunFam" id="1.10.150.250:FF:000002">
    <property type="entry name" value="Succinate dehydrogenase assembly factor 2, mitochondrial"/>
    <property type="match status" value="1"/>
</dbReference>
<dbReference type="HAMAP" id="MF_03057">
    <property type="entry name" value="SDHAF2"/>
    <property type="match status" value="1"/>
</dbReference>
<dbReference type="Pfam" id="PF03937">
    <property type="entry name" value="Sdh5"/>
    <property type="match status" value="1"/>
</dbReference>
<protein>
    <recommendedName>
        <fullName evidence="4">Succinate dehydrogenase assembly factor 2, mitochondrial</fullName>
        <shortName evidence="4">SDH assembly factor 2</shortName>
        <shortName evidence="4">SDHAF2</shortName>
    </recommendedName>
</protein>
<feature type="chain" id="PRO_5040372453" description="Succinate dehydrogenase assembly factor 2, mitochondrial" evidence="7">
    <location>
        <begin position="24"/>
        <end position="433"/>
    </location>
</feature>
<evidence type="ECO:0000313" key="10">
    <source>
        <dbReference type="Proteomes" id="UP000838763"/>
    </source>
</evidence>
<comment type="subcellular location">
    <subcellularLocation>
        <location evidence="1 4">Mitochondrion matrix</location>
    </subcellularLocation>
</comment>
<evidence type="ECO:0000259" key="8">
    <source>
        <dbReference type="PROSITE" id="PS50866"/>
    </source>
</evidence>
<evidence type="ECO:0000256" key="1">
    <source>
        <dbReference type="ARBA" id="ARBA00004305"/>
    </source>
</evidence>
<evidence type="ECO:0000256" key="2">
    <source>
        <dbReference type="ARBA" id="ARBA00023128"/>
    </source>
</evidence>
<feature type="compositionally biased region" description="Low complexity" evidence="5">
    <location>
        <begin position="338"/>
        <end position="358"/>
    </location>
</feature>
<feature type="region of interest" description="Disordered" evidence="5">
    <location>
        <begin position="332"/>
        <end position="365"/>
    </location>
</feature>
<comment type="caution">
    <text evidence="9">The sequence shown here is derived from an EMBL/GenBank/DDBJ whole genome shotgun (WGS) entry which is preliminary data.</text>
</comment>
<dbReference type="Pfam" id="PF01105">
    <property type="entry name" value="EMP24_GP25L"/>
    <property type="match status" value="1"/>
</dbReference>
<keyword evidence="2 4" id="KW-0496">Mitochondrion</keyword>
<evidence type="ECO:0000256" key="5">
    <source>
        <dbReference type="SAM" id="MobiDB-lite"/>
    </source>
</evidence>